<protein>
    <submittedName>
        <fullName evidence="4">Alkaline phosphatase</fullName>
    </submittedName>
</protein>
<organism evidence="4 5">
    <name type="scientific">Malikia granosa</name>
    <dbReference type="NCBI Taxonomy" id="263067"/>
    <lineage>
        <taxon>Bacteria</taxon>
        <taxon>Pseudomonadati</taxon>
        <taxon>Pseudomonadota</taxon>
        <taxon>Betaproteobacteria</taxon>
        <taxon>Burkholderiales</taxon>
        <taxon>Comamonadaceae</taxon>
        <taxon>Malikia</taxon>
    </lineage>
</organism>
<dbReference type="InterPro" id="IPR052900">
    <property type="entry name" value="Phospholipid_Metab_Enz"/>
</dbReference>
<reference evidence="4 5" key="1">
    <citation type="submission" date="2018-03" db="EMBL/GenBank/DDBJ databases">
        <title>Comparative genomics illustrates the genes involved in a hyperalkaliphilic mechanisms of Serpentinomonas isolated from highly-alkaline calcium-rich serpentinized springs.</title>
        <authorList>
            <person name="Suzuki S."/>
            <person name="Ishii S."/>
            <person name="Walworth N."/>
            <person name="Bird L."/>
            <person name="Kuenen J.G."/>
            <person name="Nealson K.H."/>
        </authorList>
    </citation>
    <scope>NUCLEOTIDE SEQUENCE [LARGE SCALE GENOMIC DNA]</scope>
    <source>
        <strain evidence="4 5">P1</strain>
    </source>
</reference>
<feature type="domain" description="Phospholipase D N-terminal" evidence="3">
    <location>
        <begin position="41"/>
        <end position="129"/>
    </location>
</feature>
<name>A0A2S9K644_9BURK</name>
<evidence type="ECO:0000313" key="5">
    <source>
        <dbReference type="Proteomes" id="UP000238589"/>
    </source>
</evidence>
<evidence type="ECO:0000256" key="1">
    <source>
        <dbReference type="SAM" id="SignalP"/>
    </source>
</evidence>
<evidence type="ECO:0000259" key="2">
    <source>
        <dbReference type="Pfam" id="PF09423"/>
    </source>
</evidence>
<evidence type="ECO:0000259" key="3">
    <source>
        <dbReference type="Pfam" id="PF16655"/>
    </source>
</evidence>
<accession>A0A2S9K644</accession>
<evidence type="ECO:0000313" key="4">
    <source>
        <dbReference type="EMBL" id="PRD65939.1"/>
    </source>
</evidence>
<dbReference type="Pfam" id="PF16655">
    <property type="entry name" value="PhoD_N"/>
    <property type="match status" value="1"/>
</dbReference>
<dbReference type="PROSITE" id="PS51257">
    <property type="entry name" value="PROKAR_LIPOPROTEIN"/>
    <property type="match status" value="1"/>
</dbReference>
<dbReference type="EMBL" id="PVLQ01000022">
    <property type="protein sequence ID" value="PRD65939.1"/>
    <property type="molecule type" value="Genomic_DNA"/>
</dbReference>
<keyword evidence="1" id="KW-0732">Signal</keyword>
<dbReference type="CDD" id="cd07389">
    <property type="entry name" value="MPP_PhoD"/>
    <property type="match status" value="1"/>
</dbReference>
<dbReference type="Proteomes" id="UP000238589">
    <property type="component" value="Unassembled WGS sequence"/>
</dbReference>
<dbReference type="Gene3D" id="2.60.40.380">
    <property type="entry name" value="Purple acid phosphatase-like, N-terminal"/>
    <property type="match status" value="1"/>
</dbReference>
<dbReference type="OrthoDB" id="327733at2"/>
<dbReference type="InterPro" id="IPR038607">
    <property type="entry name" value="PhoD-like_sf"/>
</dbReference>
<dbReference type="InterPro" id="IPR032093">
    <property type="entry name" value="PhoD_N"/>
</dbReference>
<dbReference type="SUPFAM" id="SSF56300">
    <property type="entry name" value="Metallo-dependent phosphatases"/>
    <property type="match status" value="1"/>
</dbReference>
<dbReference type="Gene3D" id="3.60.21.70">
    <property type="entry name" value="PhoD-like phosphatase"/>
    <property type="match status" value="1"/>
</dbReference>
<dbReference type="AlphaFoldDB" id="A0A2S9K644"/>
<dbReference type="Pfam" id="PF09423">
    <property type="entry name" value="PhoD"/>
    <property type="match status" value="1"/>
</dbReference>
<proteinExistence type="predicted"/>
<dbReference type="RefSeq" id="WP_105747791.1">
    <property type="nucleotide sequence ID" value="NZ_PVLQ01000022.1"/>
</dbReference>
<feature type="domain" description="PhoD-like phosphatase metallophosphatase" evidence="2">
    <location>
        <begin position="140"/>
        <end position="535"/>
    </location>
</feature>
<gene>
    <name evidence="4" type="ORF">C6P64_06535</name>
</gene>
<feature type="signal peptide" evidence="1">
    <location>
        <begin position="1"/>
        <end position="27"/>
    </location>
</feature>
<sequence>MNPIHRRDFVIRLSTVAAALSAGAALSACGGDDAVPQFLYGVASGDPLADRVILWTHARYPDSEAAVELSWEVASDKGFADIVKSGSVTATAATGFTAKVDATGLVANTEYFYRFRQGRHVSAVGRARTLPTGSVSEVRLAVLSCANYPAGFFNVYAEVAKSDAQFALHLGDYIYEYAAGGYASANADKLGRVVQPANELLTLADYRQRHAQYRSDPDAKDLHARLPMIAVWDDHEIANDAYKDGAENHDPAKEGSFAARRAAALQAWHEWMPVRSGADQGKIYRSFDFGNLLSLHMLDTRLVGRDQQVTTEQLFNPATQASALATLASPTRQLLGAEQLQWLQGQMSASKASWQVLGQQVLMARMTVPVSILNALNPANTSPTAVADGAKAVTDYLTAKATPVALRTQAQQDLLDPAKNPELGYNLDAWDGYPVAREILLGTVAQLGKKLVVLAGDTHNAWHSSLTLMNGSKVGEEFATSSVSSPGLESYLAALPPEQVKSIFENVIDDLDWMDPKRRGFLKMSFTASAAKGEWVFVDRIDSRSYAVDTAAGKTLVYTPGLG</sequence>
<dbReference type="InterPro" id="IPR018946">
    <property type="entry name" value="PhoD-like_MPP"/>
</dbReference>
<comment type="caution">
    <text evidence="4">The sequence shown here is derived from an EMBL/GenBank/DDBJ whole genome shotgun (WGS) entry which is preliminary data.</text>
</comment>
<dbReference type="InterPro" id="IPR029052">
    <property type="entry name" value="Metallo-depent_PP-like"/>
</dbReference>
<dbReference type="PANTHER" id="PTHR43606">
    <property type="entry name" value="PHOSPHATASE, PUTATIVE (AFU_ORTHOLOGUE AFUA_6G08710)-RELATED"/>
    <property type="match status" value="1"/>
</dbReference>
<keyword evidence="5" id="KW-1185">Reference proteome</keyword>
<feature type="chain" id="PRO_5015554721" evidence="1">
    <location>
        <begin position="28"/>
        <end position="563"/>
    </location>
</feature>
<dbReference type="PANTHER" id="PTHR43606:SF2">
    <property type="entry name" value="ALKALINE PHOSPHATASE FAMILY PROTEIN (AFU_ORTHOLOGUE AFUA_5G03860)"/>
    <property type="match status" value="1"/>
</dbReference>